<organism evidence="6 8">
    <name type="scientific">Campylobacter concisus</name>
    <dbReference type="NCBI Taxonomy" id="199"/>
    <lineage>
        <taxon>Bacteria</taxon>
        <taxon>Pseudomonadati</taxon>
        <taxon>Campylobacterota</taxon>
        <taxon>Epsilonproteobacteria</taxon>
        <taxon>Campylobacterales</taxon>
        <taxon>Campylobacteraceae</taxon>
        <taxon>Campylobacter</taxon>
    </lineage>
</organism>
<dbReference type="RefSeq" id="WP_054196173.1">
    <property type="nucleotide sequence ID" value="NZ_CABMKQ010000002.1"/>
</dbReference>
<comment type="similarity">
    <text evidence="2">Belongs to the LemA family.</text>
</comment>
<evidence type="ECO:0000256" key="3">
    <source>
        <dbReference type="ARBA" id="ARBA00022692"/>
    </source>
</evidence>
<dbReference type="AlphaFoldDB" id="A0A0M3V250"/>
<evidence type="ECO:0000313" key="6">
    <source>
        <dbReference type="EMBL" id="ALF47102.1"/>
    </source>
</evidence>
<dbReference type="EMBL" id="CP012541">
    <property type="protein sequence ID" value="ALF47102.1"/>
    <property type="molecule type" value="Genomic_DNA"/>
</dbReference>
<dbReference type="InterPro" id="IPR007156">
    <property type="entry name" value="MamQ_LemA"/>
</dbReference>
<proteinExistence type="inferred from homology"/>
<name>A0A0M3V250_9BACT</name>
<dbReference type="Pfam" id="PF04011">
    <property type="entry name" value="LemA"/>
    <property type="match status" value="1"/>
</dbReference>
<evidence type="ECO:0000256" key="1">
    <source>
        <dbReference type="ARBA" id="ARBA00004167"/>
    </source>
</evidence>
<protein>
    <submittedName>
        <fullName evidence="7">LemA family protein</fullName>
    </submittedName>
    <submittedName>
        <fullName evidence="6">LemA protein</fullName>
    </submittedName>
</protein>
<evidence type="ECO:0000256" key="4">
    <source>
        <dbReference type="ARBA" id="ARBA00022989"/>
    </source>
</evidence>
<reference evidence="7 9" key="3">
    <citation type="journal article" date="2017" name="Gene Rep">
        <title>The ribosomal RNA operon (rrn) of Campylobacter concisus supports molecular typing to genomospecies level.</title>
        <authorList>
            <person name="Huq M."/>
            <person name="Van T.T.H."/>
            <person name="Gurtler V."/>
            <person name="Elshagmani E."/>
            <person name="Allemailem K.S."/>
            <person name="Smooker P.M."/>
            <person name="Istivan T.S."/>
        </authorList>
    </citation>
    <scope>NUCLEOTIDE SEQUENCE [LARGE SCALE GENOMIC DNA]</scope>
    <source>
        <strain evidence="7 9">RCH 26</strain>
    </source>
</reference>
<dbReference type="SUPFAM" id="SSF140478">
    <property type="entry name" value="LemA-like"/>
    <property type="match status" value="1"/>
</dbReference>
<keyword evidence="4" id="KW-1133">Transmembrane helix</keyword>
<dbReference type="PANTHER" id="PTHR34478">
    <property type="entry name" value="PROTEIN LEMA"/>
    <property type="match status" value="1"/>
</dbReference>
<dbReference type="PANTHER" id="PTHR34478:SF2">
    <property type="entry name" value="MEMBRANE PROTEIN"/>
    <property type="match status" value="1"/>
</dbReference>
<dbReference type="EMBL" id="LVWL01000018">
    <property type="protein sequence ID" value="ORI08417.1"/>
    <property type="molecule type" value="Genomic_DNA"/>
</dbReference>
<dbReference type="Gene3D" id="1.20.1440.20">
    <property type="entry name" value="LemA-like domain"/>
    <property type="match status" value="1"/>
</dbReference>
<evidence type="ECO:0000313" key="7">
    <source>
        <dbReference type="EMBL" id="ORI08417.1"/>
    </source>
</evidence>
<dbReference type="PATRIC" id="fig|199.248.peg.419"/>
<dbReference type="KEGG" id="ccoc:CCON33237_0395"/>
<gene>
    <name evidence="6" type="primary">lemA</name>
    <name evidence="7" type="ORF">A3835_02370</name>
    <name evidence="6" type="ORF">CCON33237_0395</name>
</gene>
<dbReference type="Proteomes" id="UP000066049">
    <property type="component" value="Chromosome"/>
</dbReference>
<evidence type="ECO:0000313" key="9">
    <source>
        <dbReference type="Proteomes" id="UP000192671"/>
    </source>
</evidence>
<keyword evidence="5" id="KW-0472">Membrane</keyword>
<accession>A0A0M3V250</accession>
<dbReference type="GO" id="GO:0016020">
    <property type="term" value="C:membrane"/>
    <property type="evidence" value="ECO:0007669"/>
    <property type="project" value="UniProtKB-SubCell"/>
</dbReference>
<dbReference type="InterPro" id="IPR023353">
    <property type="entry name" value="LemA-like_dom_sf"/>
</dbReference>
<evidence type="ECO:0000256" key="5">
    <source>
        <dbReference type="ARBA" id="ARBA00023136"/>
    </source>
</evidence>
<reference evidence="8" key="1">
    <citation type="submission" date="2015-08" db="EMBL/GenBank/DDBJ databases">
        <title>Comparative genomics of the Campylobacter concisus group.</title>
        <authorList>
            <person name="Miller W.G."/>
            <person name="Yee E."/>
            <person name="Chapman M.H."/>
            <person name="Huynh S."/>
            <person name="Bono J.L."/>
            <person name="On S.L.W."/>
            <person name="St Leger J."/>
            <person name="Foster G."/>
            <person name="Parker C.T."/>
        </authorList>
    </citation>
    <scope>NUCLEOTIDE SEQUENCE [LARGE SCALE GENOMIC DNA]</scope>
    <source>
        <strain evidence="8">ATCC 33237</strain>
    </source>
</reference>
<dbReference type="GeneID" id="28662064"/>
<sequence>MKNLIAVIIVIAALAFGAFKYINSFVALDENVNAKWSQVLNQYKRRAELVPNLVETVKGYAAHEQKIFEDVANARSKSMQVSVDASGLSDEAKMKEFMTAQSSFGLALGRLMAVSENYPELKANQNFLSLQSQLEGTQNRISVAMHDYIEAVKEYNVALRSFPNKFIASAFYPELKPKQNLEISNEEKINPKVSFEK</sequence>
<keyword evidence="3" id="KW-0812">Transmembrane</keyword>
<evidence type="ECO:0000256" key="2">
    <source>
        <dbReference type="ARBA" id="ARBA00008854"/>
    </source>
</evidence>
<evidence type="ECO:0000313" key="8">
    <source>
        <dbReference type="Proteomes" id="UP000066049"/>
    </source>
</evidence>
<dbReference type="Proteomes" id="UP000192671">
    <property type="component" value="Unassembled WGS sequence"/>
</dbReference>
<comment type="subcellular location">
    <subcellularLocation>
        <location evidence="1">Membrane</location>
        <topology evidence="1">Single-pass membrane protein</topology>
    </subcellularLocation>
</comment>
<reference evidence="6" key="2">
    <citation type="submission" date="2016-07" db="EMBL/GenBank/DDBJ databases">
        <title>Comparative genomics of the Campylobacter concisus group.</title>
        <authorList>
            <person name="Miller W.G."/>
            <person name="Yee E."/>
            <person name="Chapman M.H."/>
            <person name="Huynh S."/>
            <person name="Bono J.L."/>
            <person name="On S.L.W."/>
            <person name="StLeger J."/>
            <person name="Foster G."/>
            <person name="Parker C.T."/>
        </authorList>
    </citation>
    <scope>NUCLEOTIDE SEQUENCE</scope>
    <source>
        <strain evidence="6">ATCC 33237</strain>
    </source>
</reference>